<gene>
    <name evidence="2" type="ORF">Mucpa_4749</name>
</gene>
<evidence type="ECO:0000313" key="2">
    <source>
        <dbReference type="EMBL" id="EHQ28834.1"/>
    </source>
</evidence>
<name>H1Y316_9SPHI</name>
<dbReference type="Proteomes" id="UP000002774">
    <property type="component" value="Chromosome"/>
</dbReference>
<dbReference type="HOGENOM" id="CLU_2789391_0_0_10"/>
<keyword evidence="1" id="KW-0472">Membrane</keyword>
<accession>H1Y316</accession>
<keyword evidence="3" id="KW-1185">Reference proteome</keyword>
<dbReference type="EMBL" id="CM001403">
    <property type="protein sequence ID" value="EHQ28834.1"/>
    <property type="molecule type" value="Genomic_DNA"/>
</dbReference>
<protein>
    <submittedName>
        <fullName evidence="2">Uncharacterized protein</fullName>
    </submittedName>
</protein>
<dbReference type="OrthoDB" id="798186at2"/>
<evidence type="ECO:0000313" key="3">
    <source>
        <dbReference type="Proteomes" id="UP000002774"/>
    </source>
</evidence>
<dbReference type="STRING" id="714943.Mucpa_4749"/>
<organism evidence="2 3">
    <name type="scientific">Mucilaginibacter paludis DSM 18603</name>
    <dbReference type="NCBI Taxonomy" id="714943"/>
    <lineage>
        <taxon>Bacteria</taxon>
        <taxon>Pseudomonadati</taxon>
        <taxon>Bacteroidota</taxon>
        <taxon>Sphingobacteriia</taxon>
        <taxon>Sphingobacteriales</taxon>
        <taxon>Sphingobacteriaceae</taxon>
        <taxon>Mucilaginibacter</taxon>
    </lineage>
</organism>
<dbReference type="AlphaFoldDB" id="H1Y316"/>
<keyword evidence="1" id="KW-0812">Transmembrane</keyword>
<reference evidence="2" key="1">
    <citation type="submission" date="2011-09" db="EMBL/GenBank/DDBJ databases">
        <title>The permanent draft genome of Mucilaginibacter paludis DSM 18603.</title>
        <authorList>
            <consortium name="US DOE Joint Genome Institute (JGI-PGF)"/>
            <person name="Lucas S."/>
            <person name="Han J."/>
            <person name="Lapidus A."/>
            <person name="Bruce D."/>
            <person name="Goodwin L."/>
            <person name="Pitluck S."/>
            <person name="Peters L."/>
            <person name="Kyrpides N."/>
            <person name="Mavromatis K."/>
            <person name="Ivanova N."/>
            <person name="Mikhailova N."/>
            <person name="Held B."/>
            <person name="Detter J.C."/>
            <person name="Tapia R."/>
            <person name="Han C."/>
            <person name="Land M."/>
            <person name="Hauser L."/>
            <person name="Markowitz V."/>
            <person name="Cheng J.-F."/>
            <person name="Hugenholtz P."/>
            <person name="Woyke T."/>
            <person name="Wu D."/>
            <person name="Tindall B."/>
            <person name="Brambilla E."/>
            <person name="Klenk H.-P."/>
            <person name="Eisen J.A."/>
        </authorList>
    </citation>
    <scope>NUCLEOTIDE SEQUENCE [LARGE SCALE GENOMIC DNA]</scope>
    <source>
        <strain evidence="2">DSM 18603</strain>
    </source>
</reference>
<evidence type="ECO:0000256" key="1">
    <source>
        <dbReference type="SAM" id="Phobius"/>
    </source>
</evidence>
<keyword evidence="1" id="KW-1133">Transmembrane helix</keyword>
<sequence>MKKTAVLRIIIVLLMFCLLAWDSLMVLTGSANQLPEQHKQLLLTAFLLWLVTTMFNQNRNDDDWAGQF</sequence>
<feature type="transmembrane region" description="Helical" evidence="1">
    <location>
        <begin position="6"/>
        <end position="29"/>
    </location>
</feature>
<dbReference type="RefSeq" id="WP_008509772.1">
    <property type="nucleotide sequence ID" value="NZ_CM001403.1"/>
</dbReference>
<proteinExistence type="predicted"/>